<organism evidence="2 3">
    <name type="scientific">Pseudomonas syringae</name>
    <dbReference type="NCBI Taxonomy" id="317"/>
    <lineage>
        <taxon>Bacteria</taxon>
        <taxon>Pseudomonadati</taxon>
        <taxon>Pseudomonadota</taxon>
        <taxon>Gammaproteobacteria</taxon>
        <taxon>Pseudomonadales</taxon>
        <taxon>Pseudomonadaceae</taxon>
        <taxon>Pseudomonas</taxon>
    </lineage>
</organism>
<dbReference type="InterPro" id="IPR011008">
    <property type="entry name" value="Dimeric_a/b-barrel"/>
</dbReference>
<accession>A0A085VLH0</accession>
<dbReference type="Gene3D" id="3.30.70.100">
    <property type="match status" value="1"/>
</dbReference>
<comment type="caution">
    <text evidence="2">The sequence shown here is derived from an EMBL/GenBank/DDBJ whole genome shotgun (WGS) entry which is preliminary data.</text>
</comment>
<protein>
    <recommendedName>
        <fullName evidence="1">DUF1330 domain-containing protein</fullName>
    </recommendedName>
</protein>
<dbReference type="Pfam" id="PF07045">
    <property type="entry name" value="DUF1330"/>
    <property type="match status" value="1"/>
</dbReference>
<feature type="domain" description="DUF1330" evidence="1">
    <location>
        <begin position="2"/>
        <end position="95"/>
    </location>
</feature>
<dbReference type="RefSeq" id="WP_047571791.1">
    <property type="nucleotide sequence ID" value="NZ_JPQT01000010.1"/>
</dbReference>
<dbReference type="EMBL" id="JPQT01000010">
    <property type="protein sequence ID" value="KFE56283.1"/>
    <property type="molecule type" value="Genomic_DNA"/>
</dbReference>
<dbReference type="PANTHER" id="PTHR41521">
    <property type="match status" value="1"/>
</dbReference>
<dbReference type="AlphaFoldDB" id="A0A085VLH0"/>
<dbReference type="SUPFAM" id="SSF54909">
    <property type="entry name" value="Dimeric alpha+beta barrel"/>
    <property type="match status" value="1"/>
</dbReference>
<dbReference type="PANTHER" id="PTHR41521:SF4">
    <property type="entry name" value="BLR0684 PROTEIN"/>
    <property type="match status" value="1"/>
</dbReference>
<proteinExistence type="predicted"/>
<dbReference type="Proteomes" id="UP000028643">
    <property type="component" value="Unassembled WGS sequence"/>
</dbReference>
<evidence type="ECO:0000313" key="2">
    <source>
        <dbReference type="EMBL" id="KFE56283.1"/>
    </source>
</evidence>
<evidence type="ECO:0000313" key="3">
    <source>
        <dbReference type="Proteomes" id="UP000028643"/>
    </source>
</evidence>
<name>A0A085VLH0_PSESX</name>
<reference evidence="2 3" key="1">
    <citation type="submission" date="2014-07" db="EMBL/GenBank/DDBJ databases">
        <title>Draft Genome Sequences of Environmental Pseudomonas syringae strains.</title>
        <authorList>
            <person name="Baltrus D.A."/>
            <person name="Berge O."/>
            <person name="Morris C."/>
        </authorList>
    </citation>
    <scope>NUCLEOTIDE SEQUENCE [LARGE SCALE GENOMIC DNA]</scope>
    <source>
        <strain evidence="2 3">CEB003</strain>
    </source>
</reference>
<dbReference type="PATRIC" id="fig|317.174.peg.31"/>
<sequence>MKGYWIAQVDVTDPEQYSGYTQRAPAAFTLYGGRFLARGGRIEAVEGKAAAQRTVVIEFDSYEQALACYHSAQYQDALSYRQGASTAEIVIVEGV</sequence>
<evidence type="ECO:0000259" key="1">
    <source>
        <dbReference type="Pfam" id="PF07045"/>
    </source>
</evidence>
<gene>
    <name evidence="2" type="ORF">IV02_00135</name>
</gene>
<dbReference type="InterPro" id="IPR010753">
    <property type="entry name" value="DUF1330"/>
</dbReference>